<dbReference type="Pfam" id="PF00397">
    <property type="entry name" value="WW"/>
    <property type="match status" value="1"/>
</dbReference>
<dbReference type="SMART" id="SM00456">
    <property type="entry name" value="WW"/>
    <property type="match status" value="1"/>
</dbReference>
<dbReference type="GO" id="GO:0005829">
    <property type="term" value="C:cytosol"/>
    <property type="evidence" value="ECO:0007669"/>
    <property type="project" value="TreeGrafter"/>
</dbReference>
<dbReference type="PROSITE" id="PS01159">
    <property type="entry name" value="WW_DOMAIN_1"/>
    <property type="match status" value="1"/>
</dbReference>
<proteinExistence type="evidence at transcript level"/>
<name>V9KM58_CALMI</name>
<sequence length="449" mass="49111">GGAGVGMASEGPLPRGWEVRRDPRTGWPYYINHNTGTTSWEPPRHRPGAAKQDMPYQGYPSNYWYPTGHQATPYPNNYPQVMDHQMPSQATPNGSYPPAHSATSQPPVQGNVWYSQGPGNNLPQSPSQQVYPQQATLPQTPTNGHTPSAQWAHSPAGPPSQGQTPGHSVYPAPGQREPYEQDPGYPVNVQQYHYPNTSPGGSQGAMYPSQHQHQHQPVPTSQTPAWASSAPAYLPSGRPLPHEQWPGAQSAQPSAPSPGDTYTQGLPSAPPASWARLSSTSGYEHKDVPYAPNHQDPRIPINNTNFAVGGQQQPTAYVPGPQLNHLPNPGPGSGPGQRVEYSAPPEMYKIQGGKRADRGPGMEVPEPAHPGHLKVERILCNVRELDMEVERFEGKRGDKRYRLLEELLTKQLLEADSVETNGEESVRQARKEAVHRIQGTLERLERIAC</sequence>
<dbReference type="SMART" id="SM00264">
    <property type="entry name" value="BAG"/>
    <property type="match status" value="1"/>
</dbReference>
<accession>V9KM58</accession>
<dbReference type="GO" id="GO:0005634">
    <property type="term" value="C:nucleus"/>
    <property type="evidence" value="ECO:0007669"/>
    <property type="project" value="TreeGrafter"/>
</dbReference>
<evidence type="ECO:0000256" key="2">
    <source>
        <dbReference type="SAM" id="MobiDB-lite"/>
    </source>
</evidence>
<feature type="compositionally biased region" description="Polar residues" evidence="2">
    <location>
        <begin position="247"/>
        <end position="266"/>
    </location>
</feature>
<feature type="compositionally biased region" description="Low complexity" evidence="2">
    <location>
        <begin position="208"/>
        <end position="224"/>
    </location>
</feature>
<dbReference type="InterPro" id="IPR039773">
    <property type="entry name" value="BAG_chaperone_regulator"/>
</dbReference>
<feature type="region of interest" description="Disordered" evidence="2">
    <location>
        <begin position="1"/>
        <end position="59"/>
    </location>
</feature>
<dbReference type="InterPro" id="IPR003103">
    <property type="entry name" value="BAG_domain"/>
</dbReference>
<feature type="region of interest" description="Disordered" evidence="2">
    <location>
        <begin position="75"/>
        <end position="278"/>
    </location>
</feature>
<dbReference type="Gene3D" id="1.20.58.120">
    <property type="entry name" value="BAG domain"/>
    <property type="match status" value="1"/>
</dbReference>
<dbReference type="Gene3D" id="2.20.70.10">
    <property type="match status" value="1"/>
</dbReference>
<dbReference type="PANTHER" id="PTHR12329">
    <property type="entry name" value="BCL2-ASSOCIATED ATHANOGENE"/>
    <property type="match status" value="1"/>
</dbReference>
<keyword evidence="1" id="KW-0143">Chaperone</keyword>
<dbReference type="CDD" id="cd00201">
    <property type="entry name" value="WW"/>
    <property type="match status" value="1"/>
</dbReference>
<feature type="domain" description="BAG" evidence="4">
    <location>
        <begin position="371"/>
        <end position="448"/>
    </location>
</feature>
<organism evidence="5">
    <name type="scientific">Callorhinchus milii</name>
    <name type="common">Ghost shark</name>
    <dbReference type="NCBI Taxonomy" id="7868"/>
    <lineage>
        <taxon>Eukaryota</taxon>
        <taxon>Metazoa</taxon>
        <taxon>Chordata</taxon>
        <taxon>Craniata</taxon>
        <taxon>Vertebrata</taxon>
        <taxon>Chondrichthyes</taxon>
        <taxon>Holocephali</taxon>
        <taxon>Chimaeriformes</taxon>
        <taxon>Callorhinchidae</taxon>
        <taxon>Callorhinchus</taxon>
    </lineage>
</organism>
<dbReference type="InterPro" id="IPR036533">
    <property type="entry name" value="BAG_dom_sf"/>
</dbReference>
<evidence type="ECO:0000256" key="1">
    <source>
        <dbReference type="ARBA" id="ARBA00023186"/>
    </source>
</evidence>
<feature type="compositionally biased region" description="Polar residues" evidence="2">
    <location>
        <begin position="135"/>
        <end position="151"/>
    </location>
</feature>
<dbReference type="GO" id="GO:0000774">
    <property type="term" value="F:adenyl-nucleotide exchange factor activity"/>
    <property type="evidence" value="ECO:0007669"/>
    <property type="project" value="TreeGrafter"/>
</dbReference>
<evidence type="ECO:0000259" key="4">
    <source>
        <dbReference type="PROSITE" id="PS51035"/>
    </source>
</evidence>
<dbReference type="PROSITE" id="PS50020">
    <property type="entry name" value="WW_DOMAIN_2"/>
    <property type="match status" value="1"/>
</dbReference>
<reference evidence="5" key="1">
    <citation type="journal article" date="2014" name="Nature">
        <title>Elephant shark genome provides unique insights into gnathostome evolution.</title>
        <authorList>
            <consortium name="International Elephant Shark Genome Sequencing Consortium"/>
            <person name="Venkatesh B."/>
            <person name="Lee A.P."/>
            <person name="Ravi V."/>
            <person name="Maurya A.K."/>
            <person name="Lian M.M."/>
            <person name="Swann J.B."/>
            <person name="Ohta Y."/>
            <person name="Flajnik M.F."/>
            <person name="Sutoh Y."/>
            <person name="Kasahara M."/>
            <person name="Hoon S."/>
            <person name="Gangu V."/>
            <person name="Roy S.W."/>
            <person name="Irimia M."/>
            <person name="Korzh V."/>
            <person name="Kondrychyn I."/>
            <person name="Lim Z.W."/>
            <person name="Tay B.H."/>
            <person name="Tohari S."/>
            <person name="Kong K.W."/>
            <person name="Ho S."/>
            <person name="Lorente-Galdos B."/>
            <person name="Quilez J."/>
            <person name="Marques-Bonet T."/>
            <person name="Raney B.J."/>
            <person name="Ingham P.W."/>
            <person name="Tay A."/>
            <person name="Hillier L.W."/>
            <person name="Minx P."/>
            <person name="Boehm T."/>
            <person name="Wilson R.K."/>
            <person name="Brenner S."/>
            <person name="Warren W.C."/>
        </authorList>
    </citation>
    <scope>NUCLEOTIDE SEQUENCE</scope>
    <source>
        <tissue evidence="5">Kidney</tissue>
    </source>
</reference>
<dbReference type="SUPFAM" id="SSF63491">
    <property type="entry name" value="BAG domain"/>
    <property type="match status" value="1"/>
</dbReference>
<dbReference type="EMBL" id="JW867089">
    <property type="protein sequence ID" value="AFO99606.1"/>
    <property type="molecule type" value="mRNA"/>
</dbReference>
<dbReference type="InterPro" id="IPR001202">
    <property type="entry name" value="WW_dom"/>
</dbReference>
<dbReference type="Pfam" id="PF02179">
    <property type="entry name" value="BAG"/>
    <property type="match status" value="1"/>
</dbReference>
<dbReference type="GO" id="GO:0016020">
    <property type="term" value="C:membrane"/>
    <property type="evidence" value="ECO:0007669"/>
    <property type="project" value="TreeGrafter"/>
</dbReference>
<evidence type="ECO:0000259" key="3">
    <source>
        <dbReference type="PROSITE" id="PS50020"/>
    </source>
</evidence>
<feature type="compositionally biased region" description="Low complexity" evidence="2">
    <location>
        <begin position="123"/>
        <end position="134"/>
    </location>
</feature>
<dbReference type="GO" id="GO:0050821">
    <property type="term" value="P:protein stabilization"/>
    <property type="evidence" value="ECO:0007669"/>
    <property type="project" value="TreeGrafter"/>
</dbReference>
<dbReference type="GO" id="GO:0051087">
    <property type="term" value="F:protein-folding chaperone binding"/>
    <property type="evidence" value="ECO:0007669"/>
    <property type="project" value="InterPro"/>
</dbReference>
<dbReference type="SUPFAM" id="SSF51045">
    <property type="entry name" value="WW domain"/>
    <property type="match status" value="1"/>
</dbReference>
<dbReference type="PROSITE" id="PS51035">
    <property type="entry name" value="BAG"/>
    <property type="match status" value="1"/>
</dbReference>
<dbReference type="PANTHER" id="PTHR12329:SF10">
    <property type="entry name" value="BAG FAMILY MOLECULAR CHAPERONE REGULATOR 4"/>
    <property type="match status" value="1"/>
</dbReference>
<evidence type="ECO:0000313" key="5">
    <source>
        <dbReference type="EMBL" id="AFO99606.1"/>
    </source>
</evidence>
<feature type="domain" description="WW" evidence="3">
    <location>
        <begin position="11"/>
        <end position="45"/>
    </location>
</feature>
<dbReference type="InterPro" id="IPR036020">
    <property type="entry name" value="WW_dom_sf"/>
</dbReference>
<feature type="non-terminal residue" evidence="5">
    <location>
        <position position="1"/>
    </location>
</feature>
<dbReference type="AlphaFoldDB" id="V9KM58"/>
<feature type="compositionally biased region" description="Polar residues" evidence="2">
    <location>
        <begin position="188"/>
        <end position="200"/>
    </location>
</feature>
<feature type="compositionally biased region" description="Polar residues" evidence="2">
    <location>
        <begin position="101"/>
        <end position="122"/>
    </location>
</feature>
<protein>
    <submittedName>
        <fullName evidence="5">BAG family molecular chaperone regulator 4-like protein</fullName>
    </submittedName>
</protein>